<organism evidence="1 2">
    <name type="scientific">Cohnella pontilimi</name>
    <dbReference type="NCBI Taxonomy" id="2564100"/>
    <lineage>
        <taxon>Bacteria</taxon>
        <taxon>Bacillati</taxon>
        <taxon>Bacillota</taxon>
        <taxon>Bacilli</taxon>
        <taxon>Bacillales</taxon>
        <taxon>Paenibacillaceae</taxon>
        <taxon>Cohnella</taxon>
    </lineage>
</organism>
<protein>
    <submittedName>
        <fullName evidence="1">YheC/YheD family protein</fullName>
    </submittedName>
</protein>
<proteinExistence type="predicted"/>
<accession>A0A4U0FGC6</accession>
<comment type="caution">
    <text evidence="1">The sequence shown here is derived from an EMBL/GenBank/DDBJ whole genome shotgun (WGS) entry which is preliminary data.</text>
</comment>
<dbReference type="EMBL" id="SUPK01000001">
    <property type="protein sequence ID" value="TJY43938.1"/>
    <property type="molecule type" value="Genomic_DNA"/>
</dbReference>
<reference evidence="1 2" key="1">
    <citation type="submission" date="2019-04" db="EMBL/GenBank/DDBJ databases">
        <title>Cohnella sp. nov., isolated from soil.</title>
        <authorList>
            <person name="Kim W."/>
        </authorList>
    </citation>
    <scope>NUCLEOTIDE SEQUENCE [LARGE SCALE GENOMIC DNA]</scope>
    <source>
        <strain evidence="1 2">CAU 1483</strain>
    </source>
</reference>
<dbReference type="Pfam" id="PF14398">
    <property type="entry name" value="ATPgrasp_YheCD"/>
    <property type="match status" value="1"/>
</dbReference>
<evidence type="ECO:0000313" key="1">
    <source>
        <dbReference type="EMBL" id="TJY43938.1"/>
    </source>
</evidence>
<name>A0A4U0FGC6_9BACL</name>
<keyword evidence="2" id="KW-1185">Reference proteome</keyword>
<dbReference type="Proteomes" id="UP000309673">
    <property type="component" value="Unassembled WGS sequence"/>
</dbReference>
<dbReference type="AlphaFoldDB" id="A0A4U0FGC6"/>
<evidence type="ECO:0000313" key="2">
    <source>
        <dbReference type="Proteomes" id="UP000309673"/>
    </source>
</evidence>
<dbReference type="Gene3D" id="3.30.470.20">
    <property type="entry name" value="ATP-grasp fold, B domain"/>
    <property type="match status" value="1"/>
</dbReference>
<sequence>MNKSQKKNHVHSKWLKTRVLLSDARLRALVPETRRLNEGSLKSMLRRYRMVYIKPVSGTYGNGVMKVEQRSESGRPSYSCHYLEKKRLFRSFPALYASIVRYKWNSPYLVQKGIRLLTHRGRAFDIRVMVQKNSRNRWETTGIIGRVASRGKIVTNYHSGGKPIDAQTLLKPYLSTESLHRFNTTLALVGAKAAETLGKAFPGVNMVGADIGIDSHFHPWIIELNTKPDPYIFKHLKDKSVYCKVLRYAKALRRVPSTNRRRILKNTLNRKRRRVSSRTDASRNV</sequence>
<dbReference type="OrthoDB" id="7869153at2"/>
<dbReference type="RefSeq" id="WP_136775659.1">
    <property type="nucleotide sequence ID" value="NZ_SUPK01000001.1"/>
</dbReference>
<dbReference type="InterPro" id="IPR026838">
    <property type="entry name" value="YheC/D"/>
</dbReference>
<gene>
    <name evidence="1" type="ORF">E5161_00600</name>
</gene>
<dbReference type="SUPFAM" id="SSF56059">
    <property type="entry name" value="Glutathione synthetase ATP-binding domain-like"/>
    <property type="match status" value="1"/>
</dbReference>